<name>A0A0B7FQ77_THACB</name>
<dbReference type="AlphaFoldDB" id="A0A0B7FQ77"/>
<proteinExistence type="predicted"/>
<dbReference type="Proteomes" id="UP000059188">
    <property type="component" value="Unassembled WGS sequence"/>
</dbReference>
<feature type="compositionally biased region" description="Basic residues" evidence="1">
    <location>
        <begin position="71"/>
        <end position="80"/>
    </location>
</feature>
<feature type="domain" description="DUF6570" evidence="2">
    <location>
        <begin position="194"/>
        <end position="342"/>
    </location>
</feature>
<evidence type="ECO:0000256" key="1">
    <source>
        <dbReference type="SAM" id="MobiDB-lite"/>
    </source>
</evidence>
<organism evidence="3 4">
    <name type="scientific">Thanatephorus cucumeris (strain AG1-IB / isolate 7/3/14)</name>
    <name type="common">Lettuce bottom rot fungus</name>
    <name type="synonym">Rhizoctonia solani</name>
    <dbReference type="NCBI Taxonomy" id="1108050"/>
    <lineage>
        <taxon>Eukaryota</taxon>
        <taxon>Fungi</taxon>
        <taxon>Dikarya</taxon>
        <taxon>Basidiomycota</taxon>
        <taxon>Agaricomycotina</taxon>
        <taxon>Agaricomycetes</taxon>
        <taxon>Cantharellales</taxon>
        <taxon>Ceratobasidiaceae</taxon>
        <taxon>Rhizoctonia</taxon>
        <taxon>Rhizoctonia solani AG-1</taxon>
    </lineage>
</organism>
<sequence>MESATECLTIKQIISAALPFVIPHYKTRTRDLLLQFLDQCPREVQDRIDAAAIAHSSSVLNKKRKLQSWWNQRHRDKHRKQENNSNLDHNLDRFLDLPSPKEQKDCRRAFLDATSNQALAQAVCASCSRLLFQNDLTWVDYLELKHKRVFEPTTQHESHVLSHGMLLNHAHVNDSGNTLTGWICRHCSSAQSLGKRPAYSLANDMWTGDLPSVLSQLTLPERLLIALRFPRAYVIKLYPKGGCGSDHPMAIQTKLKGNITTYHANPDAVEKMLEGQLMPRRTSILPSLIAVTFIGRSTVARARLKSLFRIRRRIVQEALYVLKTTTKHPGYVNLEISNEVLNALPEDEVPEEIYAAVRWDNNESVVGQESAGYVPTEQDTDPNQNSNDLNCLNANQTIDLDLGPQVIQEGFAEDPDIIPLDYNGIAAADETQITPEELMRSALKKLTPYIQEQMINEGGYLVRHGGFARDFGPALSKQSENNGEDPNPSVFIFPHLFPYGVGGLEARRETLSSRSGHYP</sequence>
<evidence type="ECO:0000313" key="3">
    <source>
        <dbReference type="EMBL" id="CEL60096.1"/>
    </source>
</evidence>
<feature type="region of interest" description="Disordered" evidence="1">
    <location>
        <begin position="71"/>
        <end position="93"/>
    </location>
</feature>
<evidence type="ECO:0000259" key="2">
    <source>
        <dbReference type="Pfam" id="PF20209"/>
    </source>
</evidence>
<gene>
    <name evidence="3" type="ORF">RSOLAG1IB_12307</name>
</gene>
<protein>
    <recommendedName>
        <fullName evidence="2">DUF6570 domain-containing protein</fullName>
    </recommendedName>
</protein>
<keyword evidence="4" id="KW-1185">Reference proteome</keyword>
<accession>A0A0B7FQ77</accession>
<reference evidence="3 4" key="1">
    <citation type="submission" date="2014-11" db="EMBL/GenBank/DDBJ databases">
        <authorList>
            <person name="Wibberg Daniel"/>
        </authorList>
    </citation>
    <scope>NUCLEOTIDE SEQUENCE [LARGE SCALE GENOMIC DNA]</scope>
    <source>
        <strain evidence="3">Rhizoctonia solani AG1-IB 7/3/14</strain>
    </source>
</reference>
<dbReference type="OrthoDB" id="3257061at2759"/>
<dbReference type="Pfam" id="PF20209">
    <property type="entry name" value="DUF6570"/>
    <property type="match status" value="1"/>
</dbReference>
<dbReference type="STRING" id="1108050.A0A0B7FQ77"/>
<dbReference type="InterPro" id="IPR046700">
    <property type="entry name" value="DUF6570"/>
</dbReference>
<dbReference type="EMBL" id="LN679527">
    <property type="protein sequence ID" value="CEL60096.1"/>
    <property type="molecule type" value="Genomic_DNA"/>
</dbReference>
<evidence type="ECO:0000313" key="4">
    <source>
        <dbReference type="Proteomes" id="UP000059188"/>
    </source>
</evidence>